<keyword evidence="5 7" id="KW-0326">Glycosidase</keyword>
<comment type="caution">
    <text evidence="9">The sequence shown here is derived from an EMBL/GenBank/DDBJ whole genome shotgun (WGS) entry which is preliminary data.</text>
</comment>
<comment type="catalytic activity">
    <reaction evidence="1 7">
        <text>Endohydrolysis of (1-&gt;4)-beta-D-glucosidic linkages in cellulose, lichenin and cereal beta-D-glucans.</text>
        <dbReference type="EC" id="3.2.1.4"/>
    </reaction>
</comment>
<dbReference type="InterPro" id="IPR001547">
    <property type="entry name" value="Glyco_hydro_5"/>
</dbReference>
<dbReference type="Gene3D" id="2.60.40.290">
    <property type="match status" value="1"/>
</dbReference>
<dbReference type="SUPFAM" id="SSF51445">
    <property type="entry name" value="(Trans)glycosidases"/>
    <property type="match status" value="1"/>
</dbReference>
<evidence type="ECO:0000313" key="10">
    <source>
        <dbReference type="Proteomes" id="UP000718564"/>
    </source>
</evidence>
<organism evidence="9 10">
    <name type="scientific">Brasilonema bromeliae SPC951</name>
    <dbReference type="NCBI Taxonomy" id="385972"/>
    <lineage>
        <taxon>Bacteria</taxon>
        <taxon>Bacillati</taxon>
        <taxon>Cyanobacteriota</taxon>
        <taxon>Cyanophyceae</taxon>
        <taxon>Nostocales</taxon>
        <taxon>Scytonemataceae</taxon>
        <taxon>Brasilonema</taxon>
        <taxon>Bromeliae group (in: Brasilonema)</taxon>
    </lineage>
</organism>
<keyword evidence="2 7" id="KW-0378">Hydrolase</keyword>
<dbReference type="PANTHER" id="PTHR35923:SF2">
    <property type="entry name" value="ENDOGLUCANASE"/>
    <property type="match status" value="1"/>
</dbReference>
<dbReference type="InterPro" id="IPR008965">
    <property type="entry name" value="CBM2/CBM3_carb-bd_dom_sf"/>
</dbReference>
<evidence type="ECO:0000256" key="3">
    <source>
        <dbReference type="ARBA" id="ARBA00023001"/>
    </source>
</evidence>
<sequence>MRLFYTRKRENLKFNHQLLIMTVSTVVFLTNIMSELPAQSQVNEINTEMIMELPLSTRGAKIIDAKGRQVLLRGVNWFGMETETHVPHGLWKRDYKEILTQIRTLGYNLIRLPYSVQALVSPNISGIDFSIGSNKEFEGKTPIEVMDLIIQEAERQGLLVLLDNHCLNDKRIAELWYEDNFTEADWINTWTMLANRYKNQTNVVGADLKNEPHGKASWGTDDLATDWRLAAERAGNAILEVNPNWLIVVQGVEKNVPTQKLPNHWHGGNLEGVKRYPVRLSRRNKLVYSPHEYGPGVADQAWFSDPKFPKDLINRWQIGFHYISSQNLAPIFIGEFGGRKVDTNSKEGIWQNEFVQYIKQKQLSFAYWSWNPNSSDTGGILLDDWQNVDIPKQQLLSQMLPVSFSQVAPVQVEEDTGKIIPPISPSQNPLSPLYRISSSSQLTVTSDIYANWQTGFCVSFKIMNQGNTKVNNWQMTFDMKQAAINNSWNGNFKPQGATQYTVTPLDWGRIIEPNQVRDVGFCANKLGSQYQPTEVRVKSQR</sequence>
<keyword evidence="3 7" id="KW-0136">Cellulose degradation</keyword>
<dbReference type="GO" id="GO:0016787">
    <property type="term" value="F:hydrolase activity"/>
    <property type="evidence" value="ECO:0007669"/>
    <property type="project" value="UniProtKB-KW"/>
</dbReference>
<dbReference type="EC" id="3.2.1.4" evidence="7"/>
<accession>A0ABX1P5H4</accession>
<evidence type="ECO:0000256" key="4">
    <source>
        <dbReference type="ARBA" id="ARBA00023277"/>
    </source>
</evidence>
<evidence type="ECO:0000256" key="2">
    <source>
        <dbReference type="ARBA" id="ARBA00022801"/>
    </source>
</evidence>
<evidence type="ECO:0000256" key="7">
    <source>
        <dbReference type="RuleBase" id="RU361153"/>
    </source>
</evidence>
<dbReference type="Gene3D" id="3.20.20.80">
    <property type="entry name" value="Glycosidases"/>
    <property type="match status" value="1"/>
</dbReference>
<name>A0ABX1P5H4_9CYAN</name>
<dbReference type="Pfam" id="PF00553">
    <property type="entry name" value="CBM_2"/>
    <property type="match status" value="1"/>
</dbReference>
<keyword evidence="10" id="KW-1185">Reference proteome</keyword>
<feature type="domain" description="CBM2" evidence="8">
    <location>
        <begin position="435"/>
        <end position="541"/>
    </location>
</feature>
<evidence type="ECO:0000256" key="1">
    <source>
        <dbReference type="ARBA" id="ARBA00000966"/>
    </source>
</evidence>
<dbReference type="SUPFAM" id="SSF49384">
    <property type="entry name" value="Carbohydrate-binding domain"/>
    <property type="match status" value="1"/>
</dbReference>
<dbReference type="InterPro" id="IPR001919">
    <property type="entry name" value="CBD2"/>
</dbReference>
<comment type="similarity">
    <text evidence="7">Belongs to the glycosyl hydrolase 5 (cellulase A) family.</text>
</comment>
<evidence type="ECO:0000259" key="8">
    <source>
        <dbReference type="PROSITE" id="PS51173"/>
    </source>
</evidence>
<protein>
    <recommendedName>
        <fullName evidence="7">Endoglucanase</fullName>
        <ecNumber evidence="7">3.2.1.4</ecNumber>
    </recommendedName>
</protein>
<evidence type="ECO:0000256" key="5">
    <source>
        <dbReference type="ARBA" id="ARBA00023295"/>
    </source>
</evidence>
<keyword evidence="6 7" id="KW-0624">Polysaccharide degradation</keyword>
<dbReference type="InterPro" id="IPR017853">
    <property type="entry name" value="GH"/>
</dbReference>
<dbReference type="PROSITE" id="PS00659">
    <property type="entry name" value="GLYCOSYL_HYDROL_F5"/>
    <property type="match status" value="1"/>
</dbReference>
<proteinExistence type="inferred from homology"/>
<dbReference type="InterPro" id="IPR018087">
    <property type="entry name" value="Glyco_hydro_5_CS"/>
</dbReference>
<dbReference type="EMBL" id="QMEB01000052">
    <property type="protein sequence ID" value="NMG19618.1"/>
    <property type="molecule type" value="Genomic_DNA"/>
</dbReference>
<reference evidence="9 10" key="1">
    <citation type="submission" date="2018-06" db="EMBL/GenBank/DDBJ databases">
        <title>Comparative genomics of Brasilonema spp. strains.</title>
        <authorList>
            <person name="Alvarenga D.O."/>
            <person name="Fiore M.F."/>
            <person name="Varani A.M."/>
        </authorList>
    </citation>
    <scope>NUCLEOTIDE SEQUENCE [LARGE SCALE GENOMIC DNA]</scope>
    <source>
        <strain evidence="9 10">SPC951</strain>
    </source>
</reference>
<dbReference type="Proteomes" id="UP000718564">
    <property type="component" value="Unassembled WGS sequence"/>
</dbReference>
<keyword evidence="4 7" id="KW-0119">Carbohydrate metabolism</keyword>
<evidence type="ECO:0000313" key="9">
    <source>
        <dbReference type="EMBL" id="NMG19618.1"/>
    </source>
</evidence>
<dbReference type="SMART" id="SM00637">
    <property type="entry name" value="CBD_II"/>
    <property type="match status" value="1"/>
</dbReference>
<dbReference type="PROSITE" id="PS51173">
    <property type="entry name" value="CBM2"/>
    <property type="match status" value="1"/>
</dbReference>
<gene>
    <name evidence="9" type="ORF">DP116_09130</name>
</gene>
<dbReference type="InterPro" id="IPR012291">
    <property type="entry name" value="CBM2_carb-bd_dom_sf"/>
</dbReference>
<evidence type="ECO:0000256" key="6">
    <source>
        <dbReference type="ARBA" id="ARBA00023326"/>
    </source>
</evidence>
<dbReference type="PANTHER" id="PTHR35923">
    <property type="entry name" value="MAJOR EXTRACELLULAR ENDOGLUCANASE"/>
    <property type="match status" value="1"/>
</dbReference>
<dbReference type="Pfam" id="PF00150">
    <property type="entry name" value="Cellulase"/>
    <property type="match status" value="1"/>
</dbReference>